<keyword evidence="5" id="KW-0808">Transferase</keyword>
<keyword evidence="8" id="KW-1185">Reference proteome</keyword>
<feature type="compositionally biased region" description="Basic and acidic residues" evidence="6">
    <location>
        <begin position="459"/>
        <end position="470"/>
    </location>
</feature>
<sequence>MRIQTALVALGSSLVAAVPSLEIEGSEFVNPKTGNKFEIVGIAYQPGGSAGFSATADPLSQPDVCKRDAALMQAIGVNTIRVYNLNPNLNHDECASIFNAAGIYMVLDVNSPLPGEALSSAAPWESYYVDYVKHTFAVVEAFGSYPNTLLFFSGNEVMNDVPTAKYVPQYIRAITRDLKNYIKKNLKRNIPVGYSAADVRPILWDSWNYLQCSDGTKDDLTRSDVFALNSYSWCGIDATFETSSFNDLVDGLAKTTLPVFFSEYGCNVPAPRWWNETRAIYSDKMTGVFSGGVVYQWTEEDNHYGLISVQDNTLTILGDYDRLKDAWATIDWKSVEGQKAKKKDLPPPPCKASLITQKGFDSNFTAPAPPPGVQELIDNGIKPKNVGKVVKISDLNVKLPVKDSKGNVVRNLKIVRIPDDLFNIFGQNIVETESSSDDDTNTDKDKDNDKNTDTNTDTGKGKDGKGKDGDSGAMLNTPMVLAAALPLLAMLFA</sequence>
<keyword evidence="5" id="KW-0449">Lipoprotein</keyword>
<comment type="similarity">
    <text evidence="2 5">Belongs to the glycosyl hydrolase 72 family.</text>
</comment>
<feature type="compositionally biased region" description="Basic and acidic residues" evidence="6">
    <location>
        <begin position="441"/>
        <end position="452"/>
    </location>
</feature>
<dbReference type="OrthoDB" id="421038at2759"/>
<evidence type="ECO:0000256" key="3">
    <source>
        <dbReference type="ARBA" id="ARBA00022729"/>
    </source>
</evidence>
<dbReference type="GO" id="GO:0005886">
    <property type="term" value="C:plasma membrane"/>
    <property type="evidence" value="ECO:0007669"/>
    <property type="project" value="UniProtKB-SubCell"/>
</dbReference>
<dbReference type="GO" id="GO:0042124">
    <property type="term" value="F:1,3-beta-glucanosyltransferase activity"/>
    <property type="evidence" value="ECO:0007669"/>
    <property type="project" value="TreeGrafter"/>
</dbReference>
<dbReference type="EMBL" id="SRPW01001972">
    <property type="protein sequence ID" value="KAG5997256.1"/>
    <property type="molecule type" value="Genomic_DNA"/>
</dbReference>
<evidence type="ECO:0000256" key="4">
    <source>
        <dbReference type="ARBA" id="ARBA00023180"/>
    </source>
</evidence>
<keyword evidence="3 5" id="KW-0732">Signal</keyword>
<feature type="signal peptide" evidence="5">
    <location>
        <begin position="1"/>
        <end position="17"/>
    </location>
</feature>
<dbReference type="GO" id="GO:0031505">
    <property type="term" value="P:fungal-type cell wall organization"/>
    <property type="evidence" value="ECO:0007669"/>
    <property type="project" value="TreeGrafter"/>
</dbReference>
<dbReference type="Pfam" id="PF03198">
    <property type="entry name" value="Glyco_hydro_72"/>
    <property type="match status" value="1"/>
</dbReference>
<evidence type="ECO:0000256" key="5">
    <source>
        <dbReference type="RuleBase" id="RU361209"/>
    </source>
</evidence>
<comment type="subcellular location">
    <subcellularLocation>
        <location evidence="1 5">Cell membrane</location>
        <topology evidence="1 5">Lipid-anchor</topology>
        <topology evidence="1 5">GPI-anchor</topology>
    </subcellularLocation>
</comment>
<comment type="function">
    <text evidence="5">Splits internally a 1,3-beta-glucan molecule and transfers the newly generated reducing end (the donor) to the non-reducing end of another 1,3-beta-glucan molecule (the acceptor) forming a 1,3-beta linkage, resulting in the elongation of 1,3-beta-glucan chains in the cell wall.</text>
</comment>
<feature type="chain" id="PRO_5040538480" description="1,3-beta-glucanosyltransferase" evidence="5">
    <location>
        <begin position="18"/>
        <end position="493"/>
    </location>
</feature>
<keyword evidence="5" id="KW-0336">GPI-anchor</keyword>
<keyword evidence="5" id="KW-0472">Membrane</keyword>
<dbReference type="GO" id="GO:0098552">
    <property type="term" value="C:side of membrane"/>
    <property type="evidence" value="ECO:0007669"/>
    <property type="project" value="UniProtKB-KW"/>
</dbReference>
<dbReference type="Proteomes" id="UP000748025">
    <property type="component" value="Unassembled WGS sequence"/>
</dbReference>
<name>A0A9P7SVY5_9HYPO</name>
<dbReference type="PANTHER" id="PTHR31468:SF4">
    <property type="entry name" value="1,3-BETA-GLUCANOSYLTRANSFERASE GAS3-RELATED"/>
    <property type="match status" value="1"/>
</dbReference>
<dbReference type="InterPro" id="IPR004886">
    <property type="entry name" value="Glucanosyltransferase"/>
</dbReference>
<evidence type="ECO:0000256" key="2">
    <source>
        <dbReference type="ARBA" id="ARBA00007528"/>
    </source>
</evidence>
<keyword evidence="4" id="KW-0325">Glycoprotein</keyword>
<evidence type="ECO:0000256" key="6">
    <source>
        <dbReference type="SAM" id="MobiDB-lite"/>
    </source>
</evidence>
<proteinExistence type="inferred from homology"/>
<dbReference type="EC" id="2.4.1.-" evidence="5"/>
<dbReference type="InterPro" id="IPR017853">
    <property type="entry name" value="GH"/>
</dbReference>
<dbReference type="AlphaFoldDB" id="A0A9P7SVY5"/>
<dbReference type="PANTHER" id="PTHR31468">
    <property type="entry name" value="1,3-BETA-GLUCANOSYLTRANSFERASE GAS1"/>
    <property type="match status" value="1"/>
</dbReference>
<dbReference type="SUPFAM" id="SSF51445">
    <property type="entry name" value="(Trans)glycosidases"/>
    <property type="match status" value="1"/>
</dbReference>
<reference evidence="7" key="1">
    <citation type="journal article" date="2020" name="bioRxiv">
        <title>Whole genome comparisons of ergot fungi reveals the divergence and evolution of species within the genus Claviceps are the result of varying mechanisms driving genome evolution and host range expansion.</title>
        <authorList>
            <person name="Wyka S.A."/>
            <person name="Mondo S.J."/>
            <person name="Liu M."/>
            <person name="Dettman J."/>
            <person name="Nalam V."/>
            <person name="Broders K.D."/>
        </authorList>
    </citation>
    <scope>NUCLEOTIDE SEQUENCE</scope>
    <source>
        <strain evidence="7">CCC 602</strain>
    </source>
</reference>
<evidence type="ECO:0000313" key="7">
    <source>
        <dbReference type="EMBL" id="KAG5997256.1"/>
    </source>
</evidence>
<dbReference type="GO" id="GO:0071970">
    <property type="term" value="P:fungal-type cell wall (1-&gt;3)-beta-D-glucan biosynthetic process"/>
    <property type="evidence" value="ECO:0007669"/>
    <property type="project" value="TreeGrafter"/>
</dbReference>
<dbReference type="Gene3D" id="3.20.20.80">
    <property type="entry name" value="Glycosidases"/>
    <property type="match status" value="1"/>
</dbReference>
<protein>
    <recommendedName>
        <fullName evidence="5">1,3-beta-glucanosyltransferase</fullName>
        <ecNumber evidence="5">2.4.1.-</ecNumber>
    </recommendedName>
</protein>
<evidence type="ECO:0000256" key="1">
    <source>
        <dbReference type="ARBA" id="ARBA00004609"/>
    </source>
</evidence>
<accession>A0A9P7SVY5</accession>
<evidence type="ECO:0000313" key="8">
    <source>
        <dbReference type="Proteomes" id="UP000748025"/>
    </source>
</evidence>
<feature type="region of interest" description="Disordered" evidence="6">
    <location>
        <begin position="433"/>
        <end position="472"/>
    </location>
</feature>
<organism evidence="7 8">
    <name type="scientific">Claviceps pusilla</name>
    <dbReference type="NCBI Taxonomy" id="123648"/>
    <lineage>
        <taxon>Eukaryota</taxon>
        <taxon>Fungi</taxon>
        <taxon>Dikarya</taxon>
        <taxon>Ascomycota</taxon>
        <taxon>Pezizomycotina</taxon>
        <taxon>Sordariomycetes</taxon>
        <taxon>Hypocreomycetidae</taxon>
        <taxon>Hypocreales</taxon>
        <taxon>Clavicipitaceae</taxon>
        <taxon>Claviceps</taxon>
    </lineage>
</organism>
<gene>
    <name evidence="7" type="ORF">E4U43_002693</name>
</gene>
<comment type="caution">
    <text evidence="7">The sequence shown here is derived from an EMBL/GenBank/DDBJ whole genome shotgun (WGS) entry which is preliminary data.</text>
</comment>